<sequence>MSSSVCIELENITGDTKDGAWTIPGTRRTWIYPEDINDFEEALINAGCSQTDEDSDSSEYTVQVSQRGESPYEALRNRLKESGYGALLPPLPAGFEQADCTITLYY</sequence>
<name>A0A2U2MZ44_9BIFI</name>
<dbReference type="RefSeq" id="WP_109058172.1">
    <property type="nucleotide sequence ID" value="NZ_QFFM01000041.1"/>
</dbReference>
<comment type="caution">
    <text evidence="1">The sequence shown here is derived from an EMBL/GenBank/DDBJ whole genome shotgun (WGS) entry which is preliminary data.</text>
</comment>
<dbReference type="EMBL" id="QFFM01000041">
    <property type="protein sequence ID" value="PWG62082.1"/>
    <property type="molecule type" value="Genomic_DNA"/>
</dbReference>
<organism evidence="1 2">
    <name type="scientific">Bifidobacterium callitrichidarum</name>
    <dbReference type="NCBI Taxonomy" id="2052941"/>
    <lineage>
        <taxon>Bacteria</taxon>
        <taxon>Bacillati</taxon>
        <taxon>Actinomycetota</taxon>
        <taxon>Actinomycetes</taxon>
        <taxon>Bifidobacteriales</taxon>
        <taxon>Bifidobacteriaceae</taxon>
        <taxon>Bifidobacterium</taxon>
    </lineage>
</organism>
<keyword evidence="2" id="KW-1185">Reference proteome</keyword>
<gene>
    <name evidence="1" type="ORF">DF196_12710</name>
</gene>
<evidence type="ECO:0000313" key="1">
    <source>
        <dbReference type="EMBL" id="PWG62082.1"/>
    </source>
</evidence>
<accession>A0A2U2MZ44</accession>
<proteinExistence type="predicted"/>
<dbReference type="AlphaFoldDB" id="A0A2U2MZ44"/>
<reference evidence="1 2" key="1">
    <citation type="journal article" date="2018" name="Int. J. Syst. Evol. Microbiol.">
        <title>Bifidobacterium callitrichidarum sp. nov. from the faeces of the emperor tamarin (Saguinus imperator).</title>
        <authorList>
            <person name="Modesto M."/>
            <person name="Michelini S."/>
            <person name="Sansosti M.C."/>
            <person name="De Filippo C."/>
            <person name="Cavalieri D."/>
            <person name="Qvirist L."/>
            <person name="Andlid T."/>
            <person name="Spiezio C."/>
            <person name="Sandri C."/>
            <person name="Pascarelli S."/>
            <person name="Sgorbati B."/>
            <person name="Mattarelli P."/>
        </authorList>
    </citation>
    <scope>NUCLEOTIDE SEQUENCE [LARGE SCALE GENOMIC DNA]</scope>
    <source>
        <strain evidence="1 2">TRI 5</strain>
    </source>
</reference>
<dbReference type="OrthoDB" id="10006851at2"/>
<dbReference type="Proteomes" id="UP000245876">
    <property type="component" value="Unassembled WGS sequence"/>
</dbReference>
<evidence type="ECO:0000313" key="2">
    <source>
        <dbReference type="Proteomes" id="UP000245876"/>
    </source>
</evidence>
<protein>
    <submittedName>
        <fullName evidence="1">Uncharacterized protein</fullName>
    </submittedName>
</protein>